<reference evidence="1" key="1">
    <citation type="submission" date="2024-07" db="EMBL/GenBank/DDBJ databases">
        <authorList>
            <person name="Li X.-J."/>
            <person name="Wang X."/>
        </authorList>
    </citation>
    <scope>NUCLEOTIDE SEQUENCE</scope>
    <source>
        <strain evidence="1">HSP-342</strain>
    </source>
</reference>
<sequence length="120" mass="14220">MLVMTCIIFMMTYSSLLGTPSFSHKLSVFVDENNLSHEDIRDLIVKINQIESASNRRLTQELKKIGKRKEKENRKNSTFFVFVEKQNNYFYDNFIEISKNIGNNSIFLMKKDENNLRTRE</sequence>
<gene>
    <name evidence="1" type="ORF">AB8B23_07655</name>
</gene>
<dbReference type="KEGG" id="lmes:AB8B23_07655"/>
<protein>
    <submittedName>
        <fullName evidence="1">Uncharacterized protein</fullName>
    </submittedName>
</protein>
<dbReference type="RefSeq" id="WP_369712252.1">
    <property type="nucleotide sequence ID" value="NZ_CP165646.1"/>
</dbReference>
<dbReference type="AlphaFoldDB" id="A0AB39V7H9"/>
<proteinExistence type="predicted"/>
<dbReference type="EMBL" id="CP165646">
    <property type="protein sequence ID" value="XDU63814.1"/>
    <property type="molecule type" value="Genomic_DNA"/>
</dbReference>
<evidence type="ECO:0000313" key="1">
    <source>
        <dbReference type="EMBL" id="XDU63814.1"/>
    </source>
</evidence>
<organism evidence="1">
    <name type="scientific">Leptotrichia mesophila</name>
    <dbReference type="NCBI Taxonomy" id="3239303"/>
    <lineage>
        <taxon>Bacteria</taxon>
        <taxon>Fusobacteriati</taxon>
        <taxon>Fusobacteriota</taxon>
        <taxon>Fusobacteriia</taxon>
        <taxon>Fusobacteriales</taxon>
        <taxon>Leptotrichiaceae</taxon>
        <taxon>Leptotrichia</taxon>
    </lineage>
</organism>
<name>A0AB39V7H9_9FUSO</name>
<accession>A0AB39V7H9</accession>